<accession>A0A8H6X3K9</accession>
<sequence>MQRRILKIQRNLPMLTPEMYGDLIELSRPEIYPPYFEKMATDILYLQIDSGNGPAVALGLTQISLSEAEMIIGRLFASREHDLLARWYKRAPLAKGRLFPDVTLDFLAILIQLRTEMTSACCAVIDHLCRNPDICVRLLHVGDHPILRIHGEESLNIPYICRISLSELQLNFFPNPMYRWNNWKWLDRAGRSAESRLLQLDRVMLKVLAENLYAGPDFFDAAVDLFDFIRYSATDLLHAATDQLITYISITRECWEPLGIVLSLSSRYLPPLSTVLGYDLYVKNPEQKFNPLLYEFLRLCYTSRSPLSTGDAPAVYRADTLVRSSDTSKFLKNTRSQEVGDTAAIMSRTTSHYLQKPLEPIPEADETSID</sequence>
<dbReference type="EMBL" id="JACAZI010000029">
    <property type="protein sequence ID" value="KAF7333409.1"/>
    <property type="molecule type" value="Genomic_DNA"/>
</dbReference>
<comment type="caution">
    <text evidence="1">The sequence shown here is derived from an EMBL/GenBank/DDBJ whole genome shotgun (WGS) entry which is preliminary data.</text>
</comment>
<evidence type="ECO:0000313" key="1">
    <source>
        <dbReference type="EMBL" id="KAF7333409.1"/>
    </source>
</evidence>
<dbReference type="AlphaFoldDB" id="A0A8H6X3K9"/>
<protein>
    <submittedName>
        <fullName evidence="1">Uncharacterized protein</fullName>
    </submittedName>
</protein>
<reference evidence="1" key="1">
    <citation type="submission" date="2020-05" db="EMBL/GenBank/DDBJ databases">
        <title>Mycena genomes resolve the evolution of fungal bioluminescence.</title>
        <authorList>
            <person name="Tsai I.J."/>
        </authorList>
    </citation>
    <scope>NUCLEOTIDE SEQUENCE</scope>
    <source>
        <strain evidence="1">CCC161011</strain>
    </source>
</reference>
<dbReference type="Proteomes" id="UP000620124">
    <property type="component" value="Unassembled WGS sequence"/>
</dbReference>
<organism evidence="1 2">
    <name type="scientific">Mycena venus</name>
    <dbReference type="NCBI Taxonomy" id="2733690"/>
    <lineage>
        <taxon>Eukaryota</taxon>
        <taxon>Fungi</taxon>
        <taxon>Dikarya</taxon>
        <taxon>Basidiomycota</taxon>
        <taxon>Agaricomycotina</taxon>
        <taxon>Agaricomycetes</taxon>
        <taxon>Agaricomycetidae</taxon>
        <taxon>Agaricales</taxon>
        <taxon>Marasmiineae</taxon>
        <taxon>Mycenaceae</taxon>
        <taxon>Mycena</taxon>
    </lineage>
</organism>
<dbReference type="OrthoDB" id="3001418at2759"/>
<gene>
    <name evidence="1" type="ORF">MVEN_02356700</name>
</gene>
<evidence type="ECO:0000313" key="2">
    <source>
        <dbReference type="Proteomes" id="UP000620124"/>
    </source>
</evidence>
<proteinExistence type="predicted"/>
<name>A0A8H6X3K9_9AGAR</name>
<keyword evidence="2" id="KW-1185">Reference proteome</keyword>